<dbReference type="Proteomes" id="UP001221898">
    <property type="component" value="Unassembled WGS sequence"/>
</dbReference>
<proteinExistence type="predicted"/>
<accession>A0AAD7SCV0</accession>
<protein>
    <submittedName>
        <fullName evidence="2">Uncharacterized protein</fullName>
    </submittedName>
</protein>
<organism evidence="2 3">
    <name type="scientific">Aldrovandia affinis</name>
    <dbReference type="NCBI Taxonomy" id="143900"/>
    <lineage>
        <taxon>Eukaryota</taxon>
        <taxon>Metazoa</taxon>
        <taxon>Chordata</taxon>
        <taxon>Craniata</taxon>
        <taxon>Vertebrata</taxon>
        <taxon>Euteleostomi</taxon>
        <taxon>Actinopterygii</taxon>
        <taxon>Neopterygii</taxon>
        <taxon>Teleostei</taxon>
        <taxon>Notacanthiformes</taxon>
        <taxon>Halosauridae</taxon>
        <taxon>Aldrovandia</taxon>
    </lineage>
</organism>
<comment type="caution">
    <text evidence="2">The sequence shown here is derived from an EMBL/GenBank/DDBJ whole genome shotgun (WGS) entry which is preliminary data.</text>
</comment>
<evidence type="ECO:0000313" key="3">
    <source>
        <dbReference type="Proteomes" id="UP001221898"/>
    </source>
</evidence>
<name>A0AAD7SCV0_9TELE</name>
<evidence type="ECO:0000256" key="1">
    <source>
        <dbReference type="SAM" id="MobiDB-lite"/>
    </source>
</evidence>
<feature type="region of interest" description="Disordered" evidence="1">
    <location>
        <begin position="71"/>
        <end position="118"/>
    </location>
</feature>
<dbReference type="AlphaFoldDB" id="A0AAD7SCV0"/>
<sequence length="118" mass="12875">MGEGQGSGKQTLTECSQSLRLFVDRRPFPRRGDLSRGSLRWTGRGILPLLPLGLPDSDGVARRRFAHAVKPGEASRDARGCRLPPHCRHCGTRSPPPLPQGRRGAAGREASLRTDRIS</sequence>
<gene>
    <name evidence="2" type="ORF">AAFF_G00399400</name>
</gene>
<keyword evidence="3" id="KW-1185">Reference proteome</keyword>
<dbReference type="EMBL" id="JAINUG010000078">
    <property type="protein sequence ID" value="KAJ8400246.1"/>
    <property type="molecule type" value="Genomic_DNA"/>
</dbReference>
<evidence type="ECO:0000313" key="2">
    <source>
        <dbReference type="EMBL" id="KAJ8400246.1"/>
    </source>
</evidence>
<reference evidence="2" key="1">
    <citation type="journal article" date="2023" name="Science">
        <title>Genome structures resolve the early diversification of teleost fishes.</title>
        <authorList>
            <person name="Parey E."/>
            <person name="Louis A."/>
            <person name="Montfort J."/>
            <person name="Bouchez O."/>
            <person name="Roques C."/>
            <person name="Iampietro C."/>
            <person name="Lluch J."/>
            <person name="Castinel A."/>
            <person name="Donnadieu C."/>
            <person name="Desvignes T."/>
            <person name="Floi Bucao C."/>
            <person name="Jouanno E."/>
            <person name="Wen M."/>
            <person name="Mejri S."/>
            <person name="Dirks R."/>
            <person name="Jansen H."/>
            <person name="Henkel C."/>
            <person name="Chen W.J."/>
            <person name="Zahm M."/>
            <person name="Cabau C."/>
            <person name="Klopp C."/>
            <person name="Thompson A.W."/>
            <person name="Robinson-Rechavi M."/>
            <person name="Braasch I."/>
            <person name="Lecointre G."/>
            <person name="Bobe J."/>
            <person name="Postlethwait J.H."/>
            <person name="Berthelot C."/>
            <person name="Roest Crollius H."/>
            <person name="Guiguen Y."/>
        </authorList>
    </citation>
    <scope>NUCLEOTIDE SEQUENCE</scope>
    <source>
        <strain evidence="2">NC1722</strain>
    </source>
</reference>